<organism evidence="3 4">
    <name type="scientific">Capillibacterium thermochitinicola</name>
    <dbReference type="NCBI Taxonomy" id="2699427"/>
    <lineage>
        <taxon>Bacteria</taxon>
        <taxon>Bacillati</taxon>
        <taxon>Bacillota</taxon>
        <taxon>Capillibacterium</taxon>
    </lineage>
</organism>
<keyword evidence="4" id="KW-1185">Reference proteome</keyword>
<keyword evidence="2" id="KW-1133">Transmembrane helix</keyword>
<evidence type="ECO:0000256" key="2">
    <source>
        <dbReference type="SAM" id="Phobius"/>
    </source>
</evidence>
<evidence type="ECO:0000313" key="4">
    <source>
        <dbReference type="Proteomes" id="UP000657177"/>
    </source>
</evidence>
<protein>
    <submittedName>
        <fullName evidence="3">DUF4446 family protein</fullName>
    </submittedName>
</protein>
<dbReference type="Pfam" id="PF14584">
    <property type="entry name" value="DUF4446"/>
    <property type="match status" value="1"/>
</dbReference>
<evidence type="ECO:0000313" key="3">
    <source>
        <dbReference type="EMBL" id="MBA2133227.1"/>
    </source>
</evidence>
<dbReference type="EMBL" id="JAAKDE010000012">
    <property type="protein sequence ID" value="MBA2133227.1"/>
    <property type="molecule type" value="Genomic_DNA"/>
</dbReference>
<reference evidence="3" key="1">
    <citation type="submission" date="2020-06" db="EMBL/GenBank/DDBJ databases">
        <title>Novel chitinolytic bacterium.</title>
        <authorList>
            <person name="Ungkulpasvich U."/>
            <person name="Kosugi A."/>
            <person name="Uke A."/>
        </authorList>
    </citation>
    <scope>NUCLEOTIDE SEQUENCE</scope>
    <source>
        <strain evidence="3">UUS1-1</strain>
    </source>
</reference>
<feature type="coiled-coil region" evidence="1">
    <location>
        <begin position="55"/>
        <end position="96"/>
    </location>
</feature>
<keyword evidence="1" id="KW-0175">Coiled coil</keyword>
<proteinExistence type="predicted"/>
<evidence type="ECO:0000256" key="1">
    <source>
        <dbReference type="SAM" id="Coils"/>
    </source>
</evidence>
<keyword evidence="2" id="KW-0812">Transmembrane</keyword>
<comment type="caution">
    <text evidence="3">The sequence shown here is derived from an EMBL/GenBank/DDBJ whole genome shotgun (WGS) entry which is preliminary data.</text>
</comment>
<accession>A0A8J6HXG4</accession>
<sequence length="169" mass="19071">MAEIIEFFSSLSPQERFFWVLLVIQGLVLLGLLITGFQLHKLMNRYRLLLTGNKGANLEEILLDLGERMKNAEERLLSGEARIDQLEREATAYLQRWALQRYKAFANVGGDQSFSLVLLDRKGNGVMLSSIYGRDESRVYAKSISGGKANYPLSDEEEQVLAAALEGRK</sequence>
<feature type="transmembrane region" description="Helical" evidence="2">
    <location>
        <begin position="17"/>
        <end position="37"/>
    </location>
</feature>
<keyword evidence="2" id="KW-0472">Membrane</keyword>
<gene>
    <name evidence="3" type="ORF">G5B42_06680</name>
</gene>
<name>A0A8J6HXG4_9FIRM</name>
<dbReference type="Proteomes" id="UP000657177">
    <property type="component" value="Unassembled WGS sequence"/>
</dbReference>
<dbReference type="InterPro" id="IPR027981">
    <property type="entry name" value="DUF4446"/>
</dbReference>
<dbReference type="AlphaFoldDB" id="A0A8J6HXG4"/>
<dbReference type="RefSeq" id="WP_181339673.1">
    <property type="nucleotide sequence ID" value="NZ_JAAKDE010000012.1"/>
</dbReference>